<feature type="non-terminal residue" evidence="2">
    <location>
        <position position="241"/>
    </location>
</feature>
<dbReference type="SUPFAM" id="SSF56281">
    <property type="entry name" value="Metallo-hydrolase/oxidoreductase"/>
    <property type="match status" value="1"/>
</dbReference>
<dbReference type="EMBL" id="BARU01007475">
    <property type="protein sequence ID" value="GAH45516.1"/>
    <property type="molecule type" value="Genomic_DNA"/>
</dbReference>
<gene>
    <name evidence="2" type="ORF">S03H2_14725</name>
</gene>
<dbReference type="PANTHER" id="PTHR13754">
    <property type="entry name" value="METALLO-BETA-LACTAMASE SUPERFAMILY PROTEIN"/>
    <property type="match status" value="1"/>
</dbReference>
<dbReference type="Pfam" id="PF00753">
    <property type="entry name" value="Lactamase_B"/>
    <property type="match status" value="1"/>
</dbReference>
<proteinExistence type="predicted"/>
<dbReference type="CDD" id="cd07713">
    <property type="entry name" value="DHPS-like_MBL-fold"/>
    <property type="match status" value="1"/>
</dbReference>
<sequence>MRTVRGLILIPLCALLLTPLLFGASQGKAAVPTVQGNDLTLTIVYDNNPYDTRLETRWGFSCYVNGPEKTILFDVGGEGSVLLSNMEKLDIDPQTVNAVVLSHIHHDHIGGLSHFLRKNHRVTVFMPQSLPQSVKDTVRQAGAKSVGVHKPMEICKNVYSTGELGTFIREESLIIKTSKGLIVITGCAHPGIVNIVKKAKELLTSEVYLVLGGFHLCWMNLSQVKRIIDGVKEEGVKKVAP</sequence>
<dbReference type="Gene3D" id="3.60.15.10">
    <property type="entry name" value="Ribonuclease Z/Hydroxyacylglutathione hydrolase-like"/>
    <property type="match status" value="1"/>
</dbReference>
<dbReference type="InterPro" id="IPR001279">
    <property type="entry name" value="Metallo-B-lactamas"/>
</dbReference>
<dbReference type="SMART" id="SM00849">
    <property type="entry name" value="Lactamase_B"/>
    <property type="match status" value="1"/>
</dbReference>
<feature type="domain" description="Metallo-beta-lactamase" evidence="1">
    <location>
        <begin position="58"/>
        <end position="213"/>
    </location>
</feature>
<comment type="caution">
    <text evidence="2">The sequence shown here is derived from an EMBL/GenBank/DDBJ whole genome shotgun (WGS) entry which is preliminary data.</text>
</comment>
<dbReference type="PANTHER" id="PTHR13754:SF13">
    <property type="entry name" value="METALLO-BETA-LACTAMASE SUPERFAMILY PROTEIN (AFU_ORTHOLOGUE AFUA_3G07630)"/>
    <property type="match status" value="1"/>
</dbReference>
<evidence type="ECO:0000259" key="1">
    <source>
        <dbReference type="SMART" id="SM00849"/>
    </source>
</evidence>
<evidence type="ECO:0000313" key="2">
    <source>
        <dbReference type="EMBL" id="GAH45516.1"/>
    </source>
</evidence>
<dbReference type="GO" id="GO:0016740">
    <property type="term" value="F:transferase activity"/>
    <property type="evidence" value="ECO:0007669"/>
    <property type="project" value="TreeGrafter"/>
</dbReference>
<reference evidence="2" key="1">
    <citation type="journal article" date="2014" name="Front. Microbiol.">
        <title>High frequency of phylogenetically diverse reductive dehalogenase-homologous genes in deep subseafloor sedimentary metagenomes.</title>
        <authorList>
            <person name="Kawai M."/>
            <person name="Futagami T."/>
            <person name="Toyoda A."/>
            <person name="Takaki Y."/>
            <person name="Nishi S."/>
            <person name="Hori S."/>
            <person name="Arai W."/>
            <person name="Tsubouchi T."/>
            <person name="Morono Y."/>
            <person name="Uchiyama I."/>
            <person name="Ito T."/>
            <person name="Fujiyama A."/>
            <person name="Inagaki F."/>
            <person name="Takami H."/>
        </authorList>
    </citation>
    <scope>NUCLEOTIDE SEQUENCE</scope>
    <source>
        <strain evidence="2">Expedition CK06-06</strain>
    </source>
</reference>
<dbReference type="AlphaFoldDB" id="X1FIQ1"/>
<organism evidence="2">
    <name type="scientific">marine sediment metagenome</name>
    <dbReference type="NCBI Taxonomy" id="412755"/>
    <lineage>
        <taxon>unclassified sequences</taxon>
        <taxon>metagenomes</taxon>
        <taxon>ecological metagenomes</taxon>
    </lineage>
</organism>
<dbReference type="InterPro" id="IPR041712">
    <property type="entry name" value="DHPS-like_MBL-fold"/>
</dbReference>
<accession>X1FIQ1</accession>
<dbReference type="InterPro" id="IPR036866">
    <property type="entry name" value="RibonucZ/Hydroxyglut_hydro"/>
</dbReference>
<dbReference type="InterPro" id="IPR052926">
    <property type="entry name" value="Metallo-beta-lactamase_dom"/>
</dbReference>
<protein>
    <recommendedName>
        <fullName evidence="1">Metallo-beta-lactamase domain-containing protein</fullName>
    </recommendedName>
</protein>
<name>X1FIQ1_9ZZZZ</name>